<evidence type="ECO:0000256" key="1">
    <source>
        <dbReference type="ARBA" id="ARBA00022491"/>
    </source>
</evidence>
<dbReference type="GO" id="GO:0045717">
    <property type="term" value="P:negative regulation of fatty acid biosynthetic process"/>
    <property type="evidence" value="ECO:0007669"/>
    <property type="project" value="UniProtKB-UniRule"/>
</dbReference>
<dbReference type="InterPro" id="IPR006683">
    <property type="entry name" value="Thioestr_dom"/>
</dbReference>
<dbReference type="GO" id="GO:0003700">
    <property type="term" value="F:DNA-binding transcription factor activity"/>
    <property type="evidence" value="ECO:0007669"/>
    <property type="project" value="UniProtKB-UniRule"/>
</dbReference>
<dbReference type="CDD" id="cd03440">
    <property type="entry name" value="hot_dog"/>
    <property type="match status" value="1"/>
</dbReference>
<evidence type="ECO:0000256" key="4">
    <source>
        <dbReference type="ARBA" id="ARBA00023015"/>
    </source>
</evidence>
<evidence type="ECO:0000256" key="3">
    <source>
        <dbReference type="ARBA" id="ARBA00022832"/>
    </source>
</evidence>
<dbReference type="GO" id="GO:0006633">
    <property type="term" value="P:fatty acid biosynthetic process"/>
    <property type="evidence" value="ECO:0007669"/>
    <property type="project" value="UniProtKB-KW"/>
</dbReference>
<keyword evidence="3 9" id="KW-0276">Fatty acid metabolism</keyword>
<dbReference type="InterPro" id="IPR017275">
    <property type="entry name" value="Transcription_factor_FapR"/>
</dbReference>
<dbReference type="GO" id="GO:0003677">
    <property type="term" value="F:DNA binding"/>
    <property type="evidence" value="ECO:0007669"/>
    <property type="project" value="UniProtKB-KW"/>
</dbReference>
<dbReference type="GO" id="GO:0045892">
    <property type="term" value="P:negative regulation of DNA-templated transcription"/>
    <property type="evidence" value="ECO:0007669"/>
    <property type="project" value="UniProtKB-UniRule"/>
</dbReference>
<dbReference type="Proteomes" id="UP000823937">
    <property type="component" value="Unassembled WGS sequence"/>
</dbReference>
<proteinExistence type="inferred from homology"/>
<accession>A0A9D1PJ90</accession>
<keyword evidence="7 9" id="KW-0275">Fatty acid biosynthesis</keyword>
<evidence type="ECO:0000259" key="10">
    <source>
        <dbReference type="Pfam" id="PF03061"/>
    </source>
</evidence>
<keyword evidence="2 9" id="KW-0444">Lipid biosynthesis</keyword>
<dbReference type="InterPro" id="IPR036388">
    <property type="entry name" value="WH-like_DNA-bd_sf"/>
</dbReference>
<dbReference type="NCBIfam" id="NF003359">
    <property type="entry name" value="PRK04424.1"/>
    <property type="match status" value="1"/>
</dbReference>
<gene>
    <name evidence="9 12" type="primary">fapR</name>
    <name evidence="12" type="ORF">H9895_00375</name>
</gene>
<reference evidence="12" key="2">
    <citation type="submission" date="2021-04" db="EMBL/GenBank/DDBJ databases">
        <authorList>
            <person name="Gilroy R."/>
        </authorList>
    </citation>
    <scope>NUCLEOTIDE SEQUENCE</scope>
    <source>
        <strain evidence="12">CHK169-2315</strain>
    </source>
</reference>
<keyword evidence="6 9" id="KW-0238">DNA-binding</keyword>
<evidence type="ECO:0000256" key="9">
    <source>
        <dbReference type="HAMAP-Rule" id="MF_01814"/>
    </source>
</evidence>
<comment type="caution">
    <text evidence="12">The sequence shown here is derived from an EMBL/GenBank/DDBJ whole genome shotgun (WGS) entry which is preliminary data.</text>
</comment>
<comment type="similarity">
    <text evidence="9">Belongs to the FapR family.</text>
</comment>
<dbReference type="Pfam" id="PF03061">
    <property type="entry name" value="4HBT"/>
    <property type="match status" value="1"/>
</dbReference>
<dbReference type="InterPro" id="IPR029069">
    <property type="entry name" value="HotDog_dom_sf"/>
</dbReference>
<evidence type="ECO:0000256" key="7">
    <source>
        <dbReference type="ARBA" id="ARBA00023160"/>
    </source>
</evidence>
<evidence type="ECO:0000256" key="6">
    <source>
        <dbReference type="ARBA" id="ARBA00023125"/>
    </source>
</evidence>
<evidence type="ECO:0000313" key="12">
    <source>
        <dbReference type="EMBL" id="HIV73518.1"/>
    </source>
</evidence>
<sequence>MKLKKAERQKQLVEKIEATPFITDEELANYFHVSIQTIRLDRLELSIPELRERIKSVATNQWNETVRALQVEEIIGDVIDLELDERAISTMTIQKEQVFSRNKIARGHHLFAQANSLAVALINDELALTTKSEITFKRQVKLGEQVVAKANVKEVQNNGITIVVVHSYVKQELVFTGIFHMYRSKPKEKVVKS</sequence>
<evidence type="ECO:0000259" key="11">
    <source>
        <dbReference type="Pfam" id="PF08220"/>
    </source>
</evidence>
<comment type="function">
    <text evidence="9">Transcriptional factor involved in regulation of membrane lipid biosynthesis by repressing genes involved in fatty acid and phospholipid metabolism.</text>
</comment>
<protein>
    <recommendedName>
        <fullName evidence="9">Transcription factor FapR</fullName>
    </recommendedName>
    <alternativeName>
        <fullName evidence="9">Fatty acid and phospholipid biosynthesis regulator</fullName>
    </alternativeName>
</protein>
<dbReference type="AlphaFoldDB" id="A0A9D1PJ90"/>
<feature type="domain" description="HTH deoR-type" evidence="11">
    <location>
        <begin position="8"/>
        <end position="46"/>
    </location>
</feature>
<dbReference type="HAMAP" id="MF_01814">
    <property type="entry name" value="Transcrip_fact_FapR"/>
    <property type="match status" value="1"/>
</dbReference>
<dbReference type="EMBL" id="DXHX01000008">
    <property type="protein sequence ID" value="HIV73518.1"/>
    <property type="molecule type" value="Genomic_DNA"/>
</dbReference>
<feature type="domain" description="Thioesterase" evidence="10">
    <location>
        <begin position="116"/>
        <end position="162"/>
    </location>
</feature>
<keyword evidence="1 9" id="KW-0678">Repressor</keyword>
<dbReference type="Pfam" id="PF08220">
    <property type="entry name" value="HTH_DeoR"/>
    <property type="match status" value="1"/>
</dbReference>
<keyword evidence="5 9" id="KW-0443">Lipid metabolism</keyword>
<dbReference type="SUPFAM" id="SSF54637">
    <property type="entry name" value="Thioesterase/thiol ester dehydrase-isomerase"/>
    <property type="match status" value="1"/>
</dbReference>
<name>A0A9D1PJ90_9BACI</name>
<dbReference type="InterPro" id="IPR001034">
    <property type="entry name" value="DeoR_HTH"/>
</dbReference>
<evidence type="ECO:0000256" key="2">
    <source>
        <dbReference type="ARBA" id="ARBA00022516"/>
    </source>
</evidence>
<keyword evidence="4 9" id="KW-0805">Transcription regulation</keyword>
<dbReference type="PIRSF" id="PIRSF037733">
    <property type="entry name" value="Transcription_factor_FapR"/>
    <property type="match status" value="1"/>
</dbReference>
<keyword evidence="8 9" id="KW-0804">Transcription</keyword>
<reference evidence="12" key="1">
    <citation type="journal article" date="2021" name="PeerJ">
        <title>Extensive microbial diversity within the chicken gut microbiome revealed by metagenomics and culture.</title>
        <authorList>
            <person name="Gilroy R."/>
            <person name="Ravi A."/>
            <person name="Getino M."/>
            <person name="Pursley I."/>
            <person name="Horton D.L."/>
            <person name="Alikhan N.F."/>
            <person name="Baker D."/>
            <person name="Gharbi K."/>
            <person name="Hall N."/>
            <person name="Watson M."/>
            <person name="Adriaenssens E.M."/>
            <person name="Foster-Nyarko E."/>
            <person name="Jarju S."/>
            <person name="Secka A."/>
            <person name="Antonio M."/>
            <person name="Oren A."/>
            <person name="Chaudhuri R.R."/>
            <person name="La Ragione R."/>
            <person name="Hildebrand F."/>
            <person name="Pallen M.J."/>
        </authorList>
    </citation>
    <scope>NUCLEOTIDE SEQUENCE</scope>
    <source>
        <strain evidence="12">CHK169-2315</strain>
    </source>
</reference>
<evidence type="ECO:0000256" key="8">
    <source>
        <dbReference type="ARBA" id="ARBA00023163"/>
    </source>
</evidence>
<dbReference type="Gene3D" id="1.10.10.10">
    <property type="entry name" value="Winged helix-like DNA-binding domain superfamily/Winged helix DNA-binding domain"/>
    <property type="match status" value="1"/>
</dbReference>
<evidence type="ECO:0000313" key="13">
    <source>
        <dbReference type="Proteomes" id="UP000823937"/>
    </source>
</evidence>
<dbReference type="Gene3D" id="3.10.129.10">
    <property type="entry name" value="Hotdog Thioesterase"/>
    <property type="match status" value="1"/>
</dbReference>
<evidence type="ECO:0000256" key="5">
    <source>
        <dbReference type="ARBA" id="ARBA00023098"/>
    </source>
</evidence>
<organism evidence="12 13">
    <name type="scientific">Candidatus Pseudogracilibacillus intestinigallinarum</name>
    <dbReference type="NCBI Taxonomy" id="2838742"/>
    <lineage>
        <taxon>Bacteria</taxon>
        <taxon>Bacillati</taxon>
        <taxon>Bacillota</taxon>
        <taxon>Bacilli</taxon>
        <taxon>Bacillales</taxon>
        <taxon>Bacillaceae</taxon>
        <taxon>Pseudogracilibacillus</taxon>
    </lineage>
</organism>